<name>A0AC34RIG6_9BILA</name>
<evidence type="ECO:0000313" key="1">
    <source>
        <dbReference type="Proteomes" id="UP000887576"/>
    </source>
</evidence>
<proteinExistence type="predicted"/>
<sequence length="747" mass="85774">MEPSNFRKHSRIISAPHRRRSDARIDEQNMEQYVMQSMSSVTQLPNESTVPNEIPKLVLDTESTSEDIEALQKRRLSNLKFQNIVRKRLLVPMNDVNRTPDENNILSPLSPLDTTKPHSSSNGDVLTVQNGPVFNFSSSKGAKFANIAKSITLLNKRSKVGDIHGTQEHADFFNKFGMTTNPAPNLLPTDVPQGNRFKYFIDHFVVDPSDDYFYYWLWIVTIVYMYNLLFVPFRCVFLDSSVSFVWRLAFFVIDLTADSVYFADLFVRSRTGFLEQGLLVTDIKKIRKNYKKTRRFRVDIFCLLPFDYVLEFVLDSPKPVLRFNRLAKLDRVQSFISATETRIRIPNAFRVFCVVAYIMVLIHWNGCIYFLVSSTIGLGSDSWVYGAKNFQSLPSGVDDTLYRRYVYSFYWSTLILTTIGEVPGPVHNAEFAFVTMDLMCGVLIFATIVGNVGSMISNMSAARNEFQAKVDGIKQYMDLRKVSKHLEIRVIKWFDYLWANKQSLTDQQVLHVLPDKLQAEIAMHVHFETLRKVRIFQDCEAGLLAELVLKLELQVFSPGDYVCRKGDIGREMYIVKRGKLEVLADDGQTTLATLQEGAVFGELSILNIAGSKQGNRRSANIRSIGYSDLFALSKDNLWEALREYPDARRMLIQKGRDILKKDNLLDENAPEEHKTAEEIALELQSHMSLLQTKMAKLLAEQTNQNAKLVRRIDWLEKKLAKYEKINIHRDADGNLCFYNDAEEVFLD</sequence>
<reference evidence="2" key="1">
    <citation type="submission" date="2022-11" db="UniProtKB">
        <authorList>
            <consortium name="WormBaseParasite"/>
        </authorList>
    </citation>
    <scope>IDENTIFICATION</scope>
</reference>
<organism evidence="1 2">
    <name type="scientific">Panagrolaimus sp. JU765</name>
    <dbReference type="NCBI Taxonomy" id="591449"/>
    <lineage>
        <taxon>Eukaryota</taxon>
        <taxon>Metazoa</taxon>
        <taxon>Ecdysozoa</taxon>
        <taxon>Nematoda</taxon>
        <taxon>Chromadorea</taxon>
        <taxon>Rhabditida</taxon>
        <taxon>Tylenchina</taxon>
        <taxon>Panagrolaimomorpha</taxon>
        <taxon>Panagrolaimoidea</taxon>
        <taxon>Panagrolaimidae</taxon>
        <taxon>Panagrolaimus</taxon>
    </lineage>
</organism>
<accession>A0AC34RIG6</accession>
<evidence type="ECO:0000313" key="2">
    <source>
        <dbReference type="WBParaSite" id="JU765_v2.g7311.t1"/>
    </source>
</evidence>
<dbReference type="WBParaSite" id="JU765_v2.g7311.t1">
    <property type="protein sequence ID" value="JU765_v2.g7311.t1"/>
    <property type="gene ID" value="JU765_v2.g7311"/>
</dbReference>
<protein>
    <submittedName>
        <fullName evidence="2">Cyclic nucleotide-binding domain-containing protein</fullName>
    </submittedName>
</protein>
<dbReference type="Proteomes" id="UP000887576">
    <property type="component" value="Unplaced"/>
</dbReference>